<dbReference type="Proteomes" id="UP000255423">
    <property type="component" value="Unassembled WGS sequence"/>
</dbReference>
<keyword evidence="2" id="KW-0645">Protease</keyword>
<dbReference type="PANTHER" id="PTHR34385">
    <property type="entry name" value="D-ALANYL-D-ALANINE CARBOXYPEPTIDASE"/>
    <property type="match status" value="1"/>
</dbReference>
<organism evidence="2 3">
    <name type="scientific">Fibrobacter succinogenes</name>
    <name type="common">Bacteroides succinogenes</name>
    <dbReference type="NCBI Taxonomy" id="833"/>
    <lineage>
        <taxon>Bacteria</taxon>
        <taxon>Pseudomonadati</taxon>
        <taxon>Fibrobacterota</taxon>
        <taxon>Fibrobacteria</taxon>
        <taxon>Fibrobacterales</taxon>
        <taxon>Fibrobacteraceae</taxon>
        <taxon>Fibrobacter</taxon>
    </lineage>
</organism>
<name>A0A380RTK1_FIBSU</name>
<sequence>MTDLSQDLLPYGLGTPDLVEFQPGYFVDSEIVDDLRALSNEAQANGFELRIESAYRSFEKQLSIWNRKARGELKLLNEKGEPMERPKDEEELMYAILTWSALPGASRHHLGTDIDVVDGAACPEGYEVQLTPAECSGMFAKFHAFLTSRMESGTSFGFSRVFISGRGKIKPEGWHIAHLPTSRKRLEHFSLDTLRSIYERSDMECKRAVLANLPQLAEEYIYPYFI</sequence>
<dbReference type="GO" id="GO:0004180">
    <property type="term" value="F:carboxypeptidase activity"/>
    <property type="evidence" value="ECO:0007669"/>
    <property type="project" value="UniProtKB-KW"/>
</dbReference>
<gene>
    <name evidence="2" type="ORF">SAMN05661053_0090</name>
</gene>
<dbReference type="InterPro" id="IPR003709">
    <property type="entry name" value="VanY-like_core_dom"/>
</dbReference>
<evidence type="ECO:0000313" key="2">
    <source>
        <dbReference type="EMBL" id="SUQ18868.1"/>
    </source>
</evidence>
<dbReference type="CDD" id="cd14847">
    <property type="entry name" value="DD-carboxypeptidase_like"/>
    <property type="match status" value="1"/>
</dbReference>
<dbReference type="PANTHER" id="PTHR34385:SF1">
    <property type="entry name" value="PEPTIDOGLYCAN L-ALANYL-D-GLUTAMATE ENDOPEPTIDASE CWLK"/>
    <property type="match status" value="1"/>
</dbReference>
<dbReference type="EMBL" id="UHJL01000001">
    <property type="protein sequence ID" value="SUQ18868.1"/>
    <property type="molecule type" value="Genomic_DNA"/>
</dbReference>
<evidence type="ECO:0000259" key="1">
    <source>
        <dbReference type="Pfam" id="PF02557"/>
    </source>
</evidence>
<accession>A0A380RTK1</accession>
<reference evidence="2 3" key="1">
    <citation type="submission" date="2017-08" db="EMBL/GenBank/DDBJ databases">
        <authorList>
            <person name="de Groot N.N."/>
        </authorList>
    </citation>
    <scope>NUCLEOTIDE SEQUENCE [LARGE SCALE GENOMIC DNA]</scope>
    <source>
        <strain evidence="2 3">HM2</strain>
    </source>
</reference>
<dbReference type="InterPro" id="IPR009045">
    <property type="entry name" value="Zn_M74/Hedgehog-like"/>
</dbReference>
<keyword evidence="2" id="KW-0378">Hydrolase</keyword>
<dbReference type="Gene3D" id="3.30.1380.10">
    <property type="match status" value="1"/>
</dbReference>
<evidence type="ECO:0000313" key="3">
    <source>
        <dbReference type="Proteomes" id="UP000255423"/>
    </source>
</evidence>
<dbReference type="AlphaFoldDB" id="A0A380RTK1"/>
<dbReference type="InterPro" id="IPR052179">
    <property type="entry name" value="DD-CPase-like"/>
</dbReference>
<dbReference type="RefSeq" id="WP_109571695.1">
    <property type="nucleotide sequence ID" value="NZ_UHJL01000001.1"/>
</dbReference>
<feature type="domain" description="D-alanyl-D-alanine carboxypeptidase-like core" evidence="1">
    <location>
        <begin position="27"/>
        <end position="180"/>
    </location>
</feature>
<dbReference type="GO" id="GO:0006508">
    <property type="term" value="P:proteolysis"/>
    <property type="evidence" value="ECO:0007669"/>
    <property type="project" value="InterPro"/>
</dbReference>
<proteinExistence type="predicted"/>
<dbReference type="Pfam" id="PF02557">
    <property type="entry name" value="VanY"/>
    <property type="match status" value="1"/>
</dbReference>
<dbReference type="SUPFAM" id="SSF55166">
    <property type="entry name" value="Hedgehog/DD-peptidase"/>
    <property type="match status" value="1"/>
</dbReference>
<keyword evidence="2" id="KW-0121">Carboxypeptidase</keyword>
<protein>
    <submittedName>
        <fullName evidence="2">LD-carboxypeptidase LdcB, LAS superfamily</fullName>
    </submittedName>
</protein>